<keyword evidence="1" id="KW-0496">Mitochondrion</keyword>
<keyword evidence="3" id="KW-1185">Reference proteome</keyword>
<keyword evidence="1" id="KW-1133">Transmembrane helix</keyword>
<sequence length="515" mass="55000">MSFASMVRAVSSLPPALPRTGPAPSRFFSVRAPPRSSPSQTYPVLQLFHSPQTPRPPRRGSHLSLTSLHLSSILSTSPASSSAIHIRDLLTLSIRPSSADASSLSDAPAILPRGAALLVNFGHVKAIAWRESAVLFAPDEPGVALLGSQLDGALTELAKARPTEAAEGAGPGKLPSTASSFELVFLESVLRDVCDTWSRRVRLFVPVVDGVLSTVSSDGGAESGVHRLIPLKDSLSQFELTVKAHIECLHELLKSDEDMLGILLTEQHRHSEAGGGGGGGGADEGIDPRFHQAVELLLEDYNRQLQTILSEIHYLQKRVQSTQELVAMSLDAYRNRMIRMNLNLSVAAVCLATCTTAAGFFGMNLTSGLEETPGIFWPTVLGSSAVGAVIYVGCSNYMSGTHMAQHAVKSLEEVRSVAGVLSDMNSLDYAVKKLVDRKDDAGEPIDEPIGREEFRKILESGRAGGREVTDGELDLIFQILDKSDDGVLHESEYATLHKAVSAVSVTSLPSPNAAT</sequence>
<dbReference type="SUPFAM" id="SSF47473">
    <property type="entry name" value="EF-hand"/>
    <property type="match status" value="1"/>
</dbReference>
<comment type="caution">
    <text evidence="2">The sequence shown here is derived from an EMBL/GenBank/DDBJ whole genome shotgun (WGS) entry which is preliminary data.</text>
</comment>
<feature type="transmembrane region" description="Helical" evidence="1">
    <location>
        <begin position="375"/>
        <end position="394"/>
    </location>
</feature>
<keyword evidence="1" id="KW-0813">Transport</keyword>
<keyword evidence="1" id="KW-0460">Magnesium</keyword>
<dbReference type="PANTHER" id="PTHR13890">
    <property type="entry name" value="RNA SPLICING PROTEIN MRS2, MITOCHONDRIAL"/>
    <property type="match status" value="1"/>
</dbReference>
<dbReference type="Pfam" id="PF22099">
    <property type="entry name" value="MRS2-like"/>
    <property type="match status" value="1"/>
</dbReference>
<name>A0ABQ6ME83_9STRA</name>
<proteinExistence type="inferred from homology"/>
<dbReference type="Proteomes" id="UP001165060">
    <property type="component" value="Unassembled WGS sequence"/>
</dbReference>
<dbReference type="InterPro" id="IPR011992">
    <property type="entry name" value="EF-hand-dom_pair"/>
</dbReference>
<evidence type="ECO:0000313" key="2">
    <source>
        <dbReference type="EMBL" id="GMI24467.1"/>
    </source>
</evidence>
<keyword evidence="1" id="KW-0406">Ion transport</keyword>
<dbReference type="CDD" id="cd12823">
    <property type="entry name" value="Mrs2_Mfm1p-like"/>
    <property type="match status" value="1"/>
</dbReference>
<comment type="similarity">
    <text evidence="1">Belongs to the CorA metal ion transporter (MIT) (TC 1.A.35) family.</text>
</comment>
<evidence type="ECO:0000313" key="3">
    <source>
        <dbReference type="Proteomes" id="UP001165060"/>
    </source>
</evidence>
<gene>
    <name evidence="2" type="ORF">TeGR_g14693</name>
</gene>
<organism evidence="2 3">
    <name type="scientific">Tetraparma gracilis</name>
    <dbReference type="NCBI Taxonomy" id="2962635"/>
    <lineage>
        <taxon>Eukaryota</taxon>
        <taxon>Sar</taxon>
        <taxon>Stramenopiles</taxon>
        <taxon>Ochrophyta</taxon>
        <taxon>Bolidophyceae</taxon>
        <taxon>Parmales</taxon>
        <taxon>Triparmaceae</taxon>
        <taxon>Tetraparma</taxon>
    </lineage>
</organism>
<comment type="subcellular location">
    <subcellularLocation>
        <location evidence="1">Mitochondrion inner membrane</location>
        <topology evidence="1">Multi-pass membrane protein</topology>
    </subcellularLocation>
</comment>
<reference evidence="2 3" key="1">
    <citation type="journal article" date="2023" name="Commun. Biol.">
        <title>Genome analysis of Parmales, the sister group of diatoms, reveals the evolutionary specialization of diatoms from phago-mixotrophs to photoautotrophs.</title>
        <authorList>
            <person name="Ban H."/>
            <person name="Sato S."/>
            <person name="Yoshikawa S."/>
            <person name="Yamada K."/>
            <person name="Nakamura Y."/>
            <person name="Ichinomiya M."/>
            <person name="Sato N."/>
            <person name="Blanc-Mathieu R."/>
            <person name="Endo H."/>
            <person name="Kuwata A."/>
            <person name="Ogata H."/>
        </authorList>
    </citation>
    <scope>NUCLEOTIDE SEQUENCE [LARGE SCALE GENOMIC DNA]</scope>
</reference>
<accession>A0ABQ6ME83</accession>
<dbReference type="EMBL" id="BRYB01002716">
    <property type="protein sequence ID" value="GMI24467.1"/>
    <property type="molecule type" value="Genomic_DNA"/>
</dbReference>
<keyword evidence="1" id="KW-0812">Transmembrane</keyword>
<protein>
    <recommendedName>
        <fullName evidence="1">Magnesium transporter</fullName>
    </recommendedName>
</protein>
<feature type="transmembrane region" description="Helical" evidence="1">
    <location>
        <begin position="342"/>
        <end position="363"/>
    </location>
</feature>
<dbReference type="InterPro" id="IPR039204">
    <property type="entry name" value="MRS2-like"/>
</dbReference>
<dbReference type="Gene3D" id="1.20.58.340">
    <property type="entry name" value="Magnesium transport protein CorA, transmembrane region"/>
    <property type="match status" value="1"/>
</dbReference>
<keyword evidence="1" id="KW-0999">Mitochondrion inner membrane</keyword>
<keyword evidence="1" id="KW-0472">Membrane</keyword>
<dbReference type="PANTHER" id="PTHR13890:SF42">
    <property type="entry name" value="MAGNESIUM TRANSPORTER"/>
    <property type="match status" value="1"/>
</dbReference>
<evidence type="ECO:0000256" key="1">
    <source>
        <dbReference type="RuleBase" id="RU366042"/>
    </source>
</evidence>